<sequence length="443" mass="47243">MAKKHRKGPPRYSRKPQAKPAQAAGMRQSAVPQSGGAGAAADVVGAARPSRTLSLTPLAPIIVRSGRPFDGWTGVDPARFPPPSTLAGCLRTAWARAQGVGFPLAPDAESAAASAARLTGLALAGPLLLRGSTVLLPKPADALYFGHGRQARCVRAEPRPFDTGCGADLPEGLLPVQLSRPVEGKPGPGPSWWAWQDWLDFRRGEEGEVTHAELQQRGWSPPAGDRRTHVAIDRDRQAAVEGRLFQTEGLEFASDPSDAAAGTFGDEPLRLLARCAEPLGAALVTLGGERRLAAMTPEPESAWPQPPDGWFEDIVRAGGLSLTLVTPAVFAAGYLPGWLDADRAPPDSVFDATSPPRPRLHLRAATVDRWQPHSGWDLARQQPRPTRKLVPAGATYWFALAGDAEPEALRGLWLASVCDDEQDRRDGFGLALPAPWTPVADSN</sequence>
<dbReference type="STRING" id="1255043.TVNIR_1475"/>
<dbReference type="Gene3D" id="2.60.40.4350">
    <property type="match status" value="1"/>
</dbReference>
<dbReference type="InterPro" id="IPR019117">
    <property type="entry name" value="CRISPR-assoc_protein_Cmr3"/>
</dbReference>
<organism evidence="2 3">
    <name type="scientific">Thioalkalivibrio nitratireducens (strain DSM 14787 / UNIQEM 213 / ALEN2)</name>
    <dbReference type="NCBI Taxonomy" id="1255043"/>
    <lineage>
        <taxon>Bacteria</taxon>
        <taxon>Pseudomonadati</taxon>
        <taxon>Pseudomonadota</taxon>
        <taxon>Gammaproteobacteria</taxon>
        <taxon>Chromatiales</taxon>
        <taxon>Ectothiorhodospiraceae</taxon>
        <taxon>Thioalkalivibrio</taxon>
    </lineage>
</organism>
<feature type="compositionally biased region" description="Basic residues" evidence="1">
    <location>
        <begin position="1"/>
        <end position="17"/>
    </location>
</feature>
<dbReference type="Pfam" id="PF09700">
    <property type="entry name" value="Cas_Cmr3"/>
    <property type="match status" value="1"/>
</dbReference>
<dbReference type="HOGENOM" id="CLU_044328_0_0_6"/>
<evidence type="ECO:0000313" key="3">
    <source>
        <dbReference type="Proteomes" id="UP000010809"/>
    </source>
</evidence>
<dbReference type="AlphaFoldDB" id="L0DVZ1"/>
<protein>
    <submittedName>
        <fullName evidence="2">CRISPR-associated RAMP Cmr3</fullName>
    </submittedName>
</protein>
<keyword evidence="3" id="KW-1185">Reference proteome</keyword>
<feature type="region of interest" description="Disordered" evidence="1">
    <location>
        <begin position="1"/>
        <end position="39"/>
    </location>
</feature>
<proteinExistence type="predicted"/>
<evidence type="ECO:0000313" key="2">
    <source>
        <dbReference type="EMBL" id="AGA33145.1"/>
    </source>
</evidence>
<reference evidence="2" key="1">
    <citation type="submission" date="2015-12" db="EMBL/GenBank/DDBJ databases">
        <authorList>
            <person name="Tikhonova T.V."/>
            <person name="Pavlov A.R."/>
            <person name="Beletsky A.V."/>
            <person name="Mardanov A.V."/>
            <person name="Sorokin D.Y."/>
            <person name="Ravin N.V."/>
            <person name="Popov V.O."/>
        </authorList>
    </citation>
    <scope>NUCLEOTIDE SEQUENCE</scope>
    <source>
        <strain evidence="2">DSM 14787</strain>
    </source>
</reference>
<dbReference type="PATRIC" id="fig|1255043.3.peg.1494"/>
<dbReference type="EMBL" id="CP003989">
    <property type="protein sequence ID" value="AGA33145.1"/>
    <property type="molecule type" value="Genomic_DNA"/>
</dbReference>
<gene>
    <name evidence="2" type="ordered locus">TVNIR_1475</name>
</gene>
<evidence type="ECO:0000256" key="1">
    <source>
        <dbReference type="SAM" id="MobiDB-lite"/>
    </source>
</evidence>
<name>L0DVZ1_THIND</name>
<accession>L0DVZ1</accession>
<dbReference type="eggNOG" id="COG1769">
    <property type="taxonomic scope" value="Bacteria"/>
</dbReference>
<dbReference type="Proteomes" id="UP000010809">
    <property type="component" value="Chromosome"/>
</dbReference>
<dbReference type="KEGG" id="tni:TVNIR_1475"/>
<dbReference type="OrthoDB" id="6162707at2"/>